<dbReference type="EMBL" id="SLXT01000019">
    <property type="protein sequence ID" value="TCP62701.1"/>
    <property type="molecule type" value="Genomic_DNA"/>
</dbReference>
<feature type="domain" description="PilZ" evidence="1">
    <location>
        <begin position="2"/>
        <end position="105"/>
    </location>
</feature>
<protein>
    <submittedName>
        <fullName evidence="2">PilZ domain-containing protein</fullName>
    </submittedName>
</protein>
<gene>
    <name evidence="2" type="ORF">EDD73_11949</name>
</gene>
<reference evidence="2 3" key="1">
    <citation type="submission" date="2019-03" db="EMBL/GenBank/DDBJ databases">
        <title>Genomic Encyclopedia of Type Strains, Phase IV (KMG-IV): sequencing the most valuable type-strain genomes for metagenomic binning, comparative biology and taxonomic classification.</title>
        <authorList>
            <person name="Goeker M."/>
        </authorList>
    </citation>
    <scope>NUCLEOTIDE SEQUENCE [LARGE SCALE GENOMIC DNA]</scope>
    <source>
        <strain evidence="2 3">DSM 11170</strain>
    </source>
</reference>
<dbReference type="InterPro" id="IPR009875">
    <property type="entry name" value="PilZ_domain"/>
</dbReference>
<name>A0A4R2RS28_9FIRM</name>
<evidence type="ECO:0000259" key="1">
    <source>
        <dbReference type="Pfam" id="PF07238"/>
    </source>
</evidence>
<evidence type="ECO:0000313" key="3">
    <source>
        <dbReference type="Proteomes" id="UP000294813"/>
    </source>
</evidence>
<proteinExistence type="predicted"/>
<comment type="caution">
    <text evidence="2">The sequence shown here is derived from an EMBL/GenBank/DDBJ whole genome shotgun (WGS) entry which is preliminary data.</text>
</comment>
<accession>A0A4R2RS28</accession>
<evidence type="ECO:0000313" key="2">
    <source>
        <dbReference type="EMBL" id="TCP62701.1"/>
    </source>
</evidence>
<dbReference type="AlphaFoldDB" id="A0A4R2RS28"/>
<dbReference type="RefSeq" id="WP_165876458.1">
    <property type="nucleotide sequence ID" value="NZ_JAOQNU010000018.1"/>
</dbReference>
<dbReference type="SUPFAM" id="SSF141371">
    <property type="entry name" value="PilZ domain-like"/>
    <property type="match status" value="1"/>
</dbReference>
<keyword evidence="3" id="KW-1185">Reference proteome</keyword>
<dbReference type="Gene3D" id="2.40.10.220">
    <property type="entry name" value="predicted glycosyltransferase like domains"/>
    <property type="match status" value="1"/>
</dbReference>
<dbReference type="GO" id="GO:0035438">
    <property type="term" value="F:cyclic-di-GMP binding"/>
    <property type="evidence" value="ECO:0007669"/>
    <property type="project" value="InterPro"/>
</dbReference>
<organism evidence="2 3">
    <name type="scientific">Heliophilum fasciatum</name>
    <dbReference type="NCBI Taxonomy" id="35700"/>
    <lineage>
        <taxon>Bacteria</taxon>
        <taxon>Bacillati</taxon>
        <taxon>Bacillota</taxon>
        <taxon>Clostridia</taxon>
        <taxon>Eubacteriales</taxon>
        <taxon>Heliobacteriaceae</taxon>
        <taxon>Heliophilum</taxon>
    </lineage>
</organism>
<sequence>MERRRHERIQFNGTHLCTKIKISKINGIPINHSHEGHACIYNISNGGAGLRTNLDFPVNDQVHFELDLEARLIQPLRLRAKIVWKQGNHYGCEFVFDDQAQATQLSICLSDATVFLQTNDVVRMLVQCNFCRRTCELMKKAEKPVPARR</sequence>
<dbReference type="Proteomes" id="UP000294813">
    <property type="component" value="Unassembled WGS sequence"/>
</dbReference>
<dbReference type="Pfam" id="PF07238">
    <property type="entry name" value="PilZ"/>
    <property type="match status" value="1"/>
</dbReference>